<evidence type="ECO:0000313" key="3">
    <source>
        <dbReference type="EMBL" id="SEA50227.1"/>
    </source>
</evidence>
<sequence>MLWIPFTLLAAFMQAWRNAFQKQLSLEVPVTGVTLARFLWASPLAALYLLALYSWQPVSGGQFQGWFWGYIVGAALAQILATSLMVQLFQRRNYAIGAGLAKSEAILAAALGVLFFSAPLSWLGWLGVLLGAAAIWLLSGARLRALSWPTLLLGLGSGLSFALTSLWVREASLVLGLPFPHGAAWVLLLVICLQSVLLIGWLLLRDPAVLLALWQRPRLTLLISVCSCLGSIGWFTAMSLESVALVKTLGQVEVLFMLLISAFFFKEKLARSDHLGLALIVLAAVCVMWA</sequence>
<feature type="transmembrane region" description="Helical" evidence="1">
    <location>
        <begin position="67"/>
        <end position="86"/>
    </location>
</feature>
<feature type="transmembrane region" description="Helical" evidence="1">
    <location>
        <begin position="219"/>
        <end position="237"/>
    </location>
</feature>
<feature type="transmembrane region" description="Helical" evidence="1">
    <location>
        <begin position="183"/>
        <end position="204"/>
    </location>
</feature>
<feature type="transmembrane region" description="Helical" evidence="1">
    <location>
        <begin position="35"/>
        <end position="55"/>
    </location>
</feature>
<feature type="transmembrane region" description="Helical" evidence="1">
    <location>
        <begin position="106"/>
        <end position="138"/>
    </location>
</feature>
<keyword evidence="1" id="KW-0812">Transmembrane</keyword>
<dbReference type="AlphaFoldDB" id="A0A1H4BQ63"/>
<dbReference type="SUPFAM" id="SSF103481">
    <property type="entry name" value="Multidrug resistance efflux transporter EmrE"/>
    <property type="match status" value="2"/>
</dbReference>
<evidence type="ECO:0000256" key="1">
    <source>
        <dbReference type="SAM" id="Phobius"/>
    </source>
</evidence>
<protein>
    <submittedName>
        <fullName evidence="3">EamA-like transporter family protein</fullName>
    </submittedName>
</protein>
<dbReference type="EMBL" id="FNRM01000003">
    <property type="protein sequence ID" value="SEA50227.1"/>
    <property type="molecule type" value="Genomic_DNA"/>
</dbReference>
<accession>A0A1H4BQ63</accession>
<feature type="domain" description="EamA" evidence="2">
    <location>
        <begin position="150"/>
        <end position="288"/>
    </location>
</feature>
<dbReference type="InterPro" id="IPR000620">
    <property type="entry name" value="EamA_dom"/>
</dbReference>
<organism evidence="3 4">
    <name type="scientific">Alkalimonas amylolytica</name>
    <dbReference type="NCBI Taxonomy" id="152573"/>
    <lineage>
        <taxon>Bacteria</taxon>
        <taxon>Pseudomonadati</taxon>
        <taxon>Pseudomonadota</taxon>
        <taxon>Gammaproteobacteria</taxon>
        <taxon>Alkalimonas</taxon>
    </lineage>
</organism>
<dbReference type="Pfam" id="PF00892">
    <property type="entry name" value="EamA"/>
    <property type="match status" value="1"/>
</dbReference>
<keyword evidence="4" id="KW-1185">Reference proteome</keyword>
<dbReference type="Proteomes" id="UP000198773">
    <property type="component" value="Unassembled WGS sequence"/>
</dbReference>
<gene>
    <name evidence="3" type="ORF">SAMN04488051_103468</name>
</gene>
<evidence type="ECO:0000313" key="4">
    <source>
        <dbReference type="Proteomes" id="UP000198773"/>
    </source>
</evidence>
<reference evidence="3 4" key="1">
    <citation type="submission" date="2016-10" db="EMBL/GenBank/DDBJ databases">
        <authorList>
            <person name="de Groot N.N."/>
        </authorList>
    </citation>
    <scope>NUCLEOTIDE SEQUENCE [LARGE SCALE GENOMIC DNA]</scope>
    <source>
        <strain evidence="3 4">CGMCC 1.3430</strain>
    </source>
</reference>
<keyword evidence="1" id="KW-1133">Transmembrane helix</keyword>
<dbReference type="STRING" id="152573.SAMN04488051_103468"/>
<dbReference type="OrthoDB" id="6707471at2"/>
<proteinExistence type="predicted"/>
<feature type="transmembrane region" description="Helical" evidence="1">
    <location>
        <begin position="150"/>
        <end position="168"/>
    </location>
</feature>
<feature type="transmembrane region" description="Helical" evidence="1">
    <location>
        <begin position="243"/>
        <end position="265"/>
    </location>
</feature>
<evidence type="ECO:0000259" key="2">
    <source>
        <dbReference type="Pfam" id="PF00892"/>
    </source>
</evidence>
<name>A0A1H4BQ63_ALKAM</name>
<dbReference type="InterPro" id="IPR037185">
    <property type="entry name" value="EmrE-like"/>
</dbReference>
<dbReference type="GO" id="GO:0016020">
    <property type="term" value="C:membrane"/>
    <property type="evidence" value="ECO:0007669"/>
    <property type="project" value="InterPro"/>
</dbReference>
<keyword evidence="1" id="KW-0472">Membrane</keyword>